<feature type="transmembrane region" description="Helical" evidence="2">
    <location>
        <begin position="313"/>
        <end position="331"/>
    </location>
</feature>
<reference evidence="3 4" key="1">
    <citation type="submission" date="2016-10" db="EMBL/GenBank/DDBJ databases">
        <authorList>
            <person name="de Groot N.N."/>
        </authorList>
    </citation>
    <scope>NUCLEOTIDE SEQUENCE [LARGE SCALE GENOMIC DNA]</scope>
    <source>
        <strain evidence="3 4">A52C2</strain>
    </source>
</reference>
<dbReference type="GO" id="GO:0042925">
    <property type="term" value="F:benzoate transmembrane transporter activity"/>
    <property type="evidence" value="ECO:0007669"/>
    <property type="project" value="InterPro"/>
</dbReference>
<proteinExistence type="predicted"/>
<dbReference type="RefSeq" id="WP_092494783.1">
    <property type="nucleotide sequence ID" value="NZ_FOFG01000001.1"/>
</dbReference>
<sequence>MRFSVVLAGLLGALIGFGGTIALAISALQAMGADQAQVSSGVTAICLSLAATTAFLSIRYRQPIVTAWSSAGCALLAATHGVDIHQAVGMFLVTGLLVLITGAIRPVANLVLKIPPTLAAAMLAGVLLHFNIQIFQSAVGAPALVYPLVAAFFVFRLFNPALAVVLVLALGVVLSWALGLIAPIETTAQLSTVGWISPSLDLPMLIGIGLPFYLVSMASQNLAGFAVLRTYGYVPPSRPILGILGVASLLSAPFAASTTNLAAITASICAGHESHPDPQKRWLSGPFYALGYVVFGAFGASLVSLFGAMPPALVAAVAGLALFGPLTNAFSTALSRENERLPAILTFVITASGITIFTVSSAFWGLLAGIVVIGLQHVEQRVRRRSPIPQPEIPQPGSTRPDADRPAR</sequence>
<dbReference type="Pfam" id="PF03594">
    <property type="entry name" value="BenE"/>
    <property type="match status" value="1"/>
</dbReference>
<dbReference type="EMBL" id="FOFG01000001">
    <property type="protein sequence ID" value="SEP69177.1"/>
    <property type="molecule type" value="Genomic_DNA"/>
</dbReference>
<dbReference type="OrthoDB" id="9792424at2"/>
<feature type="transmembrane region" description="Helical" evidence="2">
    <location>
        <begin position="88"/>
        <end position="107"/>
    </location>
</feature>
<evidence type="ECO:0000256" key="1">
    <source>
        <dbReference type="SAM" id="MobiDB-lite"/>
    </source>
</evidence>
<keyword evidence="2" id="KW-0812">Transmembrane</keyword>
<feature type="region of interest" description="Disordered" evidence="1">
    <location>
        <begin position="384"/>
        <end position="408"/>
    </location>
</feature>
<evidence type="ECO:0000313" key="4">
    <source>
        <dbReference type="Proteomes" id="UP000199647"/>
    </source>
</evidence>
<evidence type="ECO:0000313" key="3">
    <source>
        <dbReference type="EMBL" id="SEP69177.1"/>
    </source>
</evidence>
<dbReference type="STRING" id="1855383.SAMN05216548_101270"/>
<feature type="transmembrane region" description="Helical" evidence="2">
    <location>
        <begin position="162"/>
        <end position="184"/>
    </location>
</feature>
<keyword evidence="2" id="KW-0472">Membrane</keyword>
<name>A0A1H8ZY52_9HYPH</name>
<dbReference type="Proteomes" id="UP000199647">
    <property type="component" value="Unassembled WGS sequence"/>
</dbReference>
<dbReference type="PANTHER" id="PTHR30199">
    <property type="entry name" value="MFS FAMILY TRANSPORTER, PREDICTED SUBSTRATE BENZOATE"/>
    <property type="match status" value="1"/>
</dbReference>
<dbReference type="NCBIfam" id="TIGR00843">
    <property type="entry name" value="benE"/>
    <property type="match status" value="1"/>
</dbReference>
<organism evidence="3 4">
    <name type="scientific">Faunimonas pinastri</name>
    <dbReference type="NCBI Taxonomy" id="1855383"/>
    <lineage>
        <taxon>Bacteria</taxon>
        <taxon>Pseudomonadati</taxon>
        <taxon>Pseudomonadota</taxon>
        <taxon>Alphaproteobacteria</taxon>
        <taxon>Hyphomicrobiales</taxon>
        <taxon>Afifellaceae</taxon>
        <taxon>Faunimonas</taxon>
    </lineage>
</organism>
<keyword evidence="4" id="KW-1185">Reference proteome</keyword>
<feature type="transmembrane region" description="Helical" evidence="2">
    <location>
        <begin position="138"/>
        <end position="155"/>
    </location>
</feature>
<dbReference type="GO" id="GO:0005886">
    <property type="term" value="C:plasma membrane"/>
    <property type="evidence" value="ECO:0007669"/>
    <property type="project" value="TreeGrafter"/>
</dbReference>
<feature type="transmembrane region" description="Helical" evidence="2">
    <location>
        <begin position="204"/>
        <end position="228"/>
    </location>
</feature>
<feature type="transmembrane region" description="Helical" evidence="2">
    <location>
        <begin position="240"/>
        <end position="266"/>
    </location>
</feature>
<feature type="transmembrane region" description="Helical" evidence="2">
    <location>
        <begin position="42"/>
        <end position="58"/>
    </location>
</feature>
<keyword evidence="2" id="KW-1133">Transmembrane helix</keyword>
<dbReference type="PANTHER" id="PTHR30199:SF0">
    <property type="entry name" value="INNER MEMBRANE PROTEIN YDCO"/>
    <property type="match status" value="1"/>
</dbReference>
<evidence type="ECO:0000256" key="2">
    <source>
        <dbReference type="SAM" id="Phobius"/>
    </source>
</evidence>
<dbReference type="InterPro" id="IPR004711">
    <property type="entry name" value="Benzoate_Transporter"/>
</dbReference>
<dbReference type="AlphaFoldDB" id="A0A1H8ZY52"/>
<gene>
    <name evidence="3" type="ORF">SAMN05216548_101270</name>
</gene>
<feature type="transmembrane region" description="Helical" evidence="2">
    <location>
        <begin position="343"/>
        <end position="375"/>
    </location>
</feature>
<accession>A0A1H8ZY52</accession>
<feature type="transmembrane region" description="Helical" evidence="2">
    <location>
        <begin position="286"/>
        <end position="306"/>
    </location>
</feature>
<protein>
    <submittedName>
        <fullName evidence="3">Benzoate membrane transport protein</fullName>
    </submittedName>
</protein>